<keyword evidence="2" id="KW-0479">Metal-binding</keyword>
<evidence type="ECO:0000259" key="5">
    <source>
        <dbReference type="PROSITE" id="PS51379"/>
    </source>
</evidence>
<dbReference type="Gene3D" id="3.30.70.20">
    <property type="match status" value="1"/>
</dbReference>
<evidence type="ECO:0000256" key="1">
    <source>
        <dbReference type="ARBA" id="ARBA00022485"/>
    </source>
</evidence>
<evidence type="ECO:0000313" key="6">
    <source>
        <dbReference type="EMBL" id="VYU57952.1"/>
    </source>
</evidence>
<feature type="domain" description="4Fe-4S ferredoxin-type" evidence="5">
    <location>
        <begin position="48"/>
        <end position="79"/>
    </location>
</feature>
<dbReference type="AlphaFoldDB" id="A0A6N3G055"/>
<dbReference type="InterPro" id="IPR017896">
    <property type="entry name" value="4Fe4S_Fe-S-bd"/>
</dbReference>
<dbReference type="PROSITE" id="PS00198">
    <property type="entry name" value="4FE4S_FER_1"/>
    <property type="match status" value="1"/>
</dbReference>
<dbReference type="PANTHER" id="PTHR43687:SF1">
    <property type="entry name" value="FERREDOXIN III"/>
    <property type="match status" value="1"/>
</dbReference>
<dbReference type="GO" id="GO:0051539">
    <property type="term" value="F:4 iron, 4 sulfur cluster binding"/>
    <property type="evidence" value="ECO:0007669"/>
    <property type="project" value="UniProtKB-KW"/>
</dbReference>
<protein>
    <submittedName>
        <fullName evidence="6">Ferredoxin</fullName>
    </submittedName>
</protein>
<dbReference type="PROSITE" id="PS51379">
    <property type="entry name" value="4FE4S_FER_2"/>
    <property type="match status" value="2"/>
</dbReference>
<name>A0A6N3G055_EUBLI</name>
<proteinExistence type="predicted"/>
<evidence type="ECO:0000256" key="4">
    <source>
        <dbReference type="ARBA" id="ARBA00023014"/>
    </source>
</evidence>
<dbReference type="Pfam" id="PF12837">
    <property type="entry name" value="Fer4_6"/>
    <property type="match status" value="1"/>
</dbReference>
<accession>A0A6N3G055</accession>
<organism evidence="6">
    <name type="scientific">Eubacterium limosum</name>
    <dbReference type="NCBI Taxonomy" id="1736"/>
    <lineage>
        <taxon>Bacteria</taxon>
        <taxon>Bacillati</taxon>
        <taxon>Bacillota</taxon>
        <taxon>Clostridia</taxon>
        <taxon>Eubacteriales</taxon>
        <taxon>Eubacteriaceae</taxon>
        <taxon>Eubacterium</taxon>
    </lineage>
</organism>
<dbReference type="InterPro" id="IPR017900">
    <property type="entry name" value="4Fe4S_Fe_S_CS"/>
</dbReference>
<dbReference type="InterPro" id="IPR050572">
    <property type="entry name" value="Fe-S_Ferredoxin"/>
</dbReference>
<dbReference type="EMBL" id="CACRTR010000016">
    <property type="protein sequence ID" value="VYU57952.1"/>
    <property type="molecule type" value="Genomic_DNA"/>
</dbReference>
<evidence type="ECO:0000256" key="2">
    <source>
        <dbReference type="ARBA" id="ARBA00022723"/>
    </source>
</evidence>
<feature type="domain" description="4Fe-4S ferredoxin-type" evidence="5">
    <location>
        <begin position="16"/>
        <end position="45"/>
    </location>
</feature>
<keyword evidence="3" id="KW-0408">Iron</keyword>
<keyword evidence="4" id="KW-0411">Iron-sulfur</keyword>
<dbReference type="PANTHER" id="PTHR43687">
    <property type="entry name" value="ADENYLYLSULFATE REDUCTASE, BETA SUBUNIT"/>
    <property type="match status" value="1"/>
</dbReference>
<gene>
    <name evidence="6" type="ORF">ELLFYP34_03646</name>
</gene>
<keyword evidence="1" id="KW-0004">4Fe-4S</keyword>
<dbReference type="GO" id="GO:0046872">
    <property type="term" value="F:metal ion binding"/>
    <property type="evidence" value="ECO:0007669"/>
    <property type="project" value="UniProtKB-KW"/>
</dbReference>
<evidence type="ECO:0000256" key="3">
    <source>
        <dbReference type="ARBA" id="ARBA00023004"/>
    </source>
</evidence>
<reference evidence="6" key="1">
    <citation type="submission" date="2019-11" db="EMBL/GenBank/DDBJ databases">
        <authorList>
            <person name="Feng L."/>
        </authorList>
    </citation>
    <scope>NUCLEOTIDE SEQUENCE</scope>
    <source>
        <strain evidence="6">ElimosumLFYP34</strain>
    </source>
</reference>
<dbReference type="SUPFAM" id="SSF54862">
    <property type="entry name" value="4Fe-4S ferredoxins"/>
    <property type="match status" value="1"/>
</dbReference>
<sequence>MSDTTFMGVERNRIDWFPHIDYSKCNDCMDCVDFCPHRVFEVQEGSVHQLVVKNPVNCVVFCRACGKTCGPEAITFPDKAATTQAIKAMRREDKKS</sequence>